<dbReference type="eggNOG" id="COG3541">
    <property type="taxonomic scope" value="Bacteria"/>
</dbReference>
<protein>
    <recommendedName>
        <fullName evidence="3">Nucleotidyltransferase</fullName>
    </recommendedName>
</protein>
<dbReference type="HOGENOM" id="CLU_072256_0_0_5"/>
<evidence type="ECO:0000313" key="2">
    <source>
        <dbReference type="Proteomes" id="UP000001929"/>
    </source>
</evidence>
<dbReference type="EnsemblBacteria" id="ABC21195">
    <property type="protein sequence ID" value="ABC21195"/>
    <property type="gene ID" value="Rru_A0390"/>
</dbReference>
<proteinExistence type="predicted"/>
<dbReference type="InterPro" id="IPR018775">
    <property type="entry name" value="RlaP"/>
</dbReference>
<dbReference type="RefSeq" id="WP_011388149.1">
    <property type="nucleotide sequence ID" value="NC_007643.1"/>
</dbReference>
<sequence>MDLIVDMRFGSHLYGTQTPSSDLDYKAVYLPAARDILLHRVRGTITEKVEKAPGEKNRPGDVDRDTYSLQHYLDMLAEGQTVALDMLFAPDAAMTRPPSPLWREIQANAPCLVTRRSAIVVRYCRRQANKYGIKGSRVATARQALAVLTTAEATYGPAARLGEAEAELRAFVGAQDHAALVEVPSSEDKPLRHLEVCGKQMPFTASIRNARETARRLVDDYGQRALQAERNDGVDWKALSHAVRVGHQALELLGTGKITFPLPNAADILAIKRGEQPYETVAATIEHLLTAVETAAATSTLPDEPDRDFIDTLIVRAHRAKVLEAP</sequence>
<dbReference type="PANTHER" id="PTHR34817:SF1">
    <property type="entry name" value="NUCLEOTIDYLTRANSFERASE"/>
    <property type="match status" value="1"/>
</dbReference>
<evidence type="ECO:0000313" key="1">
    <source>
        <dbReference type="EMBL" id="ABC21195.1"/>
    </source>
</evidence>
<gene>
    <name evidence="1" type="ordered locus">Rru_A0390</name>
</gene>
<dbReference type="Proteomes" id="UP000001929">
    <property type="component" value="Chromosome"/>
</dbReference>
<dbReference type="PATRIC" id="fig|269796.9.peg.446"/>
<name>Q2RXF0_RHORT</name>
<dbReference type="AlphaFoldDB" id="Q2RXF0"/>
<dbReference type="KEGG" id="rru:Rru_A0390"/>
<dbReference type="PANTHER" id="PTHR34817">
    <property type="entry name" value="NUCLEOTIDYLTRANSFERASE"/>
    <property type="match status" value="1"/>
</dbReference>
<reference evidence="1 2" key="1">
    <citation type="journal article" date="2011" name="Stand. Genomic Sci.">
        <title>Complete genome sequence of Rhodospirillum rubrum type strain (S1).</title>
        <authorList>
            <person name="Munk A.C."/>
            <person name="Copeland A."/>
            <person name="Lucas S."/>
            <person name="Lapidus A."/>
            <person name="Del Rio T.G."/>
            <person name="Barry K."/>
            <person name="Detter J.C."/>
            <person name="Hammon N."/>
            <person name="Israni S."/>
            <person name="Pitluck S."/>
            <person name="Brettin T."/>
            <person name="Bruce D."/>
            <person name="Han C."/>
            <person name="Tapia R."/>
            <person name="Gilna P."/>
            <person name="Schmutz J."/>
            <person name="Larimer F."/>
            <person name="Land M."/>
            <person name="Kyrpides N.C."/>
            <person name="Mavromatis K."/>
            <person name="Richardson P."/>
            <person name="Rohde M."/>
            <person name="Goker M."/>
            <person name="Klenk H.P."/>
            <person name="Zhang Y."/>
            <person name="Roberts G.P."/>
            <person name="Reslewic S."/>
            <person name="Schwartz D.C."/>
        </authorList>
    </citation>
    <scope>NUCLEOTIDE SEQUENCE [LARGE SCALE GENOMIC DNA]</scope>
    <source>
        <strain evidence="2">ATCC 11170 / ATH 1.1.1 / DSM 467 / LMG 4362 / NCIMB 8255 / S1</strain>
    </source>
</reference>
<organism evidence="1 2">
    <name type="scientific">Rhodospirillum rubrum (strain ATCC 11170 / ATH 1.1.1 / DSM 467 / LMG 4362 / NCIMB 8255 / S1)</name>
    <dbReference type="NCBI Taxonomy" id="269796"/>
    <lineage>
        <taxon>Bacteria</taxon>
        <taxon>Pseudomonadati</taxon>
        <taxon>Pseudomonadota</taxon>
        <taxon>Alphaproteobacteria</taxon>
        <taxon>Rhodospirillales</taxon>
        <taxon>Rhodospirillaceae</taxon>
        <taxon>Rhodospirillum</taxon>
    </lineage>
</organism>
<accession>Q2RXF0</accession>
<keyword evidence="2" id="KW-1185">Reference proteome</keyword>
<evidence type="ECO:0008006" key="3">
    <source>
        <dbReference type="Google" id="ProtNLM"/>
    </source>
</evidence>
<dbReference type="Pfam" id="PF10127">
    <property type="entry name" value="RlaP"/>
    <property type="match status" value="1"/>
</dbReference>
<dbReference type="EMBL" id="CP000230">
    <property type="protein sequence ID" value="ABC21195.1"/>
    <property type="molecule type" value="Genomic_DNA"/>
</dbReference>